<sequence length="403" mass="45977">MSVSTHTIRPLANQFTAIFNAASNEYQRLTGQSLDSHPFAAQLEACESPEAVSNILRAQTQAFNKDKEGDKKLMTWLDPTIRIMFAFSYSIANLVGVPFPPARGIFIGFVVLFVATRDAVARYIMLVDLLERIHFFLQRLNCYTEVPLTKEFVELLGKIMAQLLLILALSTKEMKQSRIIRLFKRLVGNEDVEDALLRLDRLTRAESLMVAVKGMETMYHLKRNQFRGELRKWLAAPDPSINHNAACETQHRGSTRWFTQGSTFLEWKESASLLWICGNPGAGKTILCSAIIEDIKNMRQARSALIAYFYFDFKDSSKRDLRGLMFSLSSTPITVKALNNPVTLPLHDVLKACSDLQDKFQFFSSWMRWTSVRVQPELHLLAKKFWTSLWNYSGRIIPICTCA</sequence>
<proteinExistence type="predicted"/>
<dbReference type="Proteomes" id="UP001207468">
    <property type="component" value="Unassembled WGS sequence"/>
</dbReference>
<evidence type="ECO:0000313" key="1">
    <source>
        <dbReference type="EMBL" id="KAI9460274.1"/>
    </source>
</evidence>
<comment type="caution">
    <text evidence="1">The sequence shown here is derived from an EMBL/GenBank/DDBJ whole genome shotgun (WGS) entry which is preliminary data.</text>
</comment>
<evidence type="ECO:0000313" key="2">
    <source>
        <dbReference type="Proteomes" id="UP001207468"/>
    </source>
</evidence>
<protein>
    <submittedName>
        <fullName evidence="1">Uncharacterized protein</fullName>
    </submittedName>
</protein>
<name>A0ACC0U4I2_9AGAM</name>
<accession>A0ACC0U4I2</accession>
<gene>
    <name evidence="1" type="ORF">F5148DRAFT_268232</name>
</gene>
<organism evidence="1 2">
    <name type="scientific">Russula earlei</name>
    <dbReference type="NCBI Taxonomy" id="71964"/>
    <lineage>
        <taxon>Eukaryota</taxon>
        <taxon>Fungi</taxon>
        <taxon>Dikarya</taxon>
        <taxon>Basidiomycota</taxon>
        <taxon>Agaricomycotina</taxon>
        <taxon>Agaricomycetes</taxon>
        <taxon>Russulales</taxon>
        <taxon>Russulaceae</taxon>
        <taxon>Russula</taxon>
    </lineage>
</organism>
<keyword evidence="2" id="KW-1185">Reference proteome</keyword>
<reference evidence="1" key="1">
    <citation type="submission" date="2021-03" db="EMBL/GenBank/DDBJ databases">
        <title>Evolutionary priming and transition to the ectomycorrhizal habit in an iconic lineage of mushroom-forming fungi: is preadaptation a requirement?</title>
        <authorList>
            <consortium name="DOE Joint Genome Institute"/>
            <person name="Looney B.P."/>
            <person name="Miyauchi S."/>
            <person name="Morin E."/>
            <person name="Drula E."/>
            <person name="Courty P.E."/>
            <person name="Chicoki N."/>
            <person name="Fauchery L."/>
            <person name="Kohler A."/>
            <person name="Kuo A."/>
            <person name="LaButti K."/>
            <person name="Pangilinan J."/>
            <person name="Lipzen A."/>
            <person name="Riley R."/>
            <person name="Andreopoulos W."/>
            <person name="He G."/>
            <person name="Johnson J."/>
            <person name="Barry K.W."/>
            <person name="Grigoriev I.V."/>
            <person name="Nagy L."/>
            <person name="Hibbett D."/>
            <person name="Henrissat B."/>
            <person name="Matheny P.B."/>
            <person name="Labbe J."/>
            <person name="Martin A.F."/>
        </authorList>
    </citation>
    <scope>NUCLEOTIDE SEQUENCE</scope>
    <source>
        <strain evidence="1">BPL698</strain>
    </source>
</reference>
<dbReference type="EMBL" id="JAGFNK010000190">
    <property type="protein sequence ID" value="KAI9460274.1"/>
    <property type="molecule type" value="Genomic_DNA"/>
</dbReference>